<comment type="caution">
    <text evidence="1">The sequence shown here is derived from an EMBL/GenBank/DDBJ whole genome shotgun (WGS) entry which is preliminary data.</text>
</comment>
<accession>A0ACC3BWA9</accession>
<dbReference type="Proteomes" id="UP000798662">
    <property type="component" value="Chromosome 1"/>
</dbReference>
<sequence>MAWKVVVSRPLLSSTDAHVGCTIEAFPRNPAEHLTLIVPYSSRPTRLTAYLAAYKRLVWADPDVTLMISTLSKDVKDVVKAVTAAGLPHTPHPKAETTGLNAPVPLHVHGVSILTTSGDRSGAFSRSVAIREAVKRLPTTALFFVTDVDLEVKVGAVRNCRSNALIGGQAWFPIFWSFYAATKPVLIASSGFWRTSSYGPVCVHKNNWDAAGGFGGNEERRYVGWGSEDVDLYSVFQDSPDIAVMRGLEPNLYHAWHGKACAHNMAYAACVKTVAMSMASQERLAQLAGRSSAGHGPTGRKSAISRFSIFSRTFSERPPICV</sequence>
<organism evidence="1 2">
    <name type="scientific">Pyropia yezoensis</name>
    <name type="common">Susabi-nori</name>
    <name type="synonym">Porphyra yezoensis</name>
    <dbReference type="NCBI Taxonomy" id="2788"/>
    <lineage>
        <taxon>Eukaryota</taxon>
        <taxon>Rhodophyta</taxon>
        <taxon>Bangiophyceae</taxon>
        <taxon>Bangiales</taxon>
        <taxon>Bangiaceae</taxon>
        <taxon>Pyropia</taxon>
    </lineage>
</organism>
<gene>
    <name evidence="1" type="ORF">I4F81_004762</name>
</gene>
<evidence type="ECO:0000313" key="2">
    <source>
        <dbReference type="Proteomes" id="UP000798662"/>
    </source>
</evidence>
<dbReference type="EMBL" id="CM020618">
    <property type="protein sequence ID" value="KAK1862187.1"/>
    <property type="molecule type" value="Genomic_DNA"/>
</dbReference>
<evidence type="ECO:0000313" key="1">
    <source>
        <dbReference type="EMBL" id="KAK1862187.1"/>
    </source>
</evidence>
<name>A0ACC3BWA9_PYRYE</name>
<keyword evidence="2" id="KW-1185">Reference proteome</keyword>
<reference evidence="1" key="1">
    <citation type="submission" date="2019-11" db="EMBL/GenBank/DDBJ databases">
        <title>Nori genome reveals adaptations in red seaweeds to the harsh intertidal environment.</title>
        <authorList>
            <person name="Wang D."/>
            <person name="Mao Y."/>
        </authorList>
    </citation>
    <scope>NUCLEOTIDE SEQUENCE</scope>
    <source>
        <tissue evidence="1">Gametophyte</tissue>
    </source>
</reference>
<protein>
    <submittedName>
        <fullName evidence="1">Uncharacterized protein</fullName>
    </submittedName>
</protein>
<proteinExistence type="predicted"/>